<proteinExistence type="inferred from homology"/>
<protein>
    <recommendedName>
        <fullName evidence="4">Protein-tyrosine-phosphatase</fullName>
    </recommendedName>
</protein>
<reference evidence="2 3" key="1">
    <citation type="submission" date="2012-12" db="EMBL/GenBank/DDBJ databases">
        <title>Novel taxa of Listeriaceae from agricultural environments in the United States.</title>
        <authorList>
            <person name="den Bakker H.C."/>
            <person name="Allred A."/>
            <person name="Warchocki S."/>
            <person name="Wright E.M."/>
            <person name="Burrell A."/>
            <person name="Nightingale K.K."/>
            <person name="Kephart D."/>
            <person name="Wiedmann M."/>
        </authorList>
    </citation>
    <scope>NUCLEOTIDE SEQUENCE [LARGE SCALE GENOMIC DNA]</scope>
    <source>
        <strain evidence="2 3">FSL F6-1037</strain>
    </source>
</reference>
<dbReference type="Proteomes" id="UP000019243">
    <property type="component" value="Unassembled WGS sequence"/>
</dbReference>
<dbReference type="Pfam" id="PF13350">
    <property type="entry name" value="Y_phosphatase3"/>
    <property type="match status" value="1"/>
</dbReference>
<dbReference type="GO" id="GO:0004721">
    <property type="term" value="F:phosphoprotein phosphatase activity"/>
    <property type="evidence" value="ECO:0007669"/>
    <property type="project" value="InterPro"/>
</dbReference>
<gene>
    <name evidence="2" type="ORF">BCAMP_11935</name>
</gene>
<dbReference type="STRING" id="1265861.BCAMP_11935"/>
<evidence type="ECO:0000256" key="1">
    <source>
        <dbReference type="ARBA" id="ARBA00009580"/>
    </source>
</evidence>
<dbReference type="InterPro" id="IPR026893">
    <property type="entry name" value="Tyr/Ser_Pase_IphP-type"/>
</dbReference>
<dbReference type="OrthoDB" id="1188001at2"/>
<comment type="similarity">
    <text evidence="1">Belongs to the protein-tyrosine phosphatase family.</text>
</comment>
<dbReference type="PANTHER" id="PTHR31126">
    <property type="entry name" value="TYROSINE-PROTEIN PHOSPHATASE"/>
    <property type="match status" value="1"/>
</dbReference>
<evidence type="ECO:0000313" key="3">
    <source>
        <dbReference type="Proteomes" id="UP000019243"/>
    </source>
</evidence>
<accession>W7C7H7</accession>
<dbReference type="Gene3D" id="3.90.190.10">
    <property type="entry name" value="Protein tyrosine phosphatase superfamily"/>
    <property type="match status" value="1"/>
</dbReference>
<dbReference type="PANTHER" id="PTHR31126:SF1">
    <property type="entry name" value="TYROSINE SPECIFIC PROTEIN PHOSPHATASES DOMAIN-CONTAINING PROTEIN"/>
    <property type="match status" value="1"/>
</dbReference>
<evidence type="ECO:0000313" key="2">
    <source>
        <dbReference type="EMBL" id="EUJ35389.1"/>
    </source>
</evidence>
<comment type="caution">
    <text evidence="2">The sequence shown here is derived from an EMBL/GenBank/DDBJ whole genome shotgun (WGS) entry which is preliminary data.</text>
</comment>
<keyword evidence="3" id="KW-1185">Reference proteome</keyword>
<name>W7C7H7_9LIST</name>
<evidence type="ECO:0008006" key="4">
    <source>
        <dbReference type="Google" id="ProtNLM"/>
    </source>
</evidence>
<organism evidence="2 3">
    <name type="scientific">Brochothrix campestris FSL F6-1037</name>
    <dbReference type="NCBI Taxonomy" id="1265861"/>
    <lineage>
        <taxon>Bacteria</taxon>
        <taxon>Bacillati</taxon>
        <taxon>Bacillota</taxon>
        <taxon>Bacilli</taxon>
        <taxon>Bacillales</taxon>
        <taxon>Listeriaceae</taxon>
        <taxon>Brochothrix</taxon>
    </lineage>
</organism>
<dbReference type="RefSeq" id="WP_035315639.1">
    <property type="nucleotide sequence ID" value="NZ_AODH01000057.1"/>
</dbReference>
<sequence>MKMKMNLHNPFIKLEGAVNVRDLGNYVTTENRVTKSNRLIRGAALNDITAADKAKIYDELNIRQVIDFRTLAEIAELPNQRIEGVVDTNIAVMSDLGHGASLADIIAEVSKAPTSNAFLMEINRRLVIEETAQAGYRQFMQGLLATPDSATYWHCAAGKDRTGFGAALILKTLAVDNKTILRDYLLSNPGRAEENKRKLAEISASMPLEPAVYQAIKRGLEVNGHYILNALQTIDDNYGSTTDYLHEVIGFSENDINDFKQIYLK</sequence>
<dbReference type="EMBL" id="AODH01000057">
    <property type="protein sequence ID" value="EUJ35389.1"/>
    <property type="molecule type" value="Genomic_DNA"/>
</dbReference>
<dbReference type="AlphaFoldDB" id="W7C7H7"/>
<dbReference type="SUPFAM" id="SSF52799">
    <property type="entry name" value="(Phosphotyrosine protein) phosphatases II"/>
    <property type="match status" value="1"/>
</dbReference>
<dbReference type="InterPro" id="IPR029021">
    <property type="entry name" value="Prot-tyrosine_phosphatase-like"/>
</dbReference>